<evidence type="ECO:0000313" key="3">
    <source>
        <dbReference type="Proteomes" id="UP000011626"/>
    </source>
</evidence>
<name>M0CKK8_9EURY</name>
<dbReference type="GO" id="GO:0009307">
    <property type="term" value="P:DNA restriction-modification system"/>
    <property type="evidence" value="ECO:0007669"/>
    <property type="project" value="InterPro"/>
</dbReference>
<reference evidence="2 3" key="1">
    <citation type="journal article" date="2014" name="PLoS Genet.">
        <title>Phylogenetically driven sequencing of extremely halophilic archaea reveals strategies for static and dynamic osmo-response.</title>
        <authorList>
            <person name="Becker E.A."/>
            <person name="Seitzer P.M."/>
            <person name="Tritt A."/>
            <person name="Larsen D."/>
            <person name="Krusor M."/>
            <person name="Yao A.I."/>
            <person name="Wu D."/>
            <person name="Madern D."/>
            <person name="Eisen J.A."/>
            <person name="Darling A.E."/>
            <person name="Facciotti M.T."/>
        </authorList>
    </citation>
    <scope>NUCLEOTIDE SEQUENCE [LARGE SCALE GENOMIC DNA]</scope>
    <source>
        <strain evidence="2 3">2-9-1</strain>
    </source>
</reference>
<gene>
    <name evidence="2" type="ORF">C475_17893</name>
</gene>
<sequence>MVSDTASDNSERREGAGQSQLVGDLVEGSDKANTPLEYVSDISEILSGFDLDPCASQSSNLAADNIRESGGLSRSWDDYGTVWLNHPFSDPGPWLRKAVKCEAETVVALSKCDPSADWFHDYALQADLLAFPDDRVNFIGYEWDAAFPVVYSVYGRVPNALRDWFEKNEEFSAWVVVP</sequence>
<keyword evidence="3" id="KW-1185">Reference proteome</keyword>
<accession>M0CKK8</accession>
<keyword evidence="2" id="KW-0808">Transferase</keyword>
<keyword evidence="2" id="KW-0489">Methyltransferase</keyword>
<evidence type="ECO:0000256" key="1">
    <source>
        <dbReference type="SAM" id="MobiDB-lite"/>
    </source>
</evidence>
<dbReference type="STRING" id="797114.C475_17893"/>
<dbReference type="InterPro" id="IPR008593">
    <property type="entry name" value="Dam_MeTrfase"/>
</dbReference>
<dbReference type="AlphaFoldDB" id="M0CKK8"/>
<dbReference type="Pfam" id="PF05869">
    <property type="entry name" value="Dam"/>
    <property type="match status" value="1"/>
</dbReference>
<dbReference type="RefSeq" id="WP_006885245.1">
    <property type="nucleotide sequence ID" value="NZ_AOIU01000036.1"/>
</dbReference>
<evidence type="ECO:0000313" key="2">
    <source>
        <dbReference type="EMBL" id="ELZ22409.1"/>
    </source>
</evidence>
<organism evidence="2 3">
    <name type="scientific">Halosimplex carlsbadense 2-9-1</name>
    <dbReference type="NCBI Taxonomy" id="797114"/>
    <lineage>
        <taxon>Archaea</taxon>
        <taxon>Methanobacteriati</taxon>
        <taxon>Methanobacteriota</taxon>
        <taxon>Stenosarchaea group</taxon>
        <taxon>Halobacteria</taxon>
        <taxon>Halobacteriales</taxon>
        <taxon>Haloarculaceae</taxon>
        <taxon>Halosimplex</taxon>
    </lineage>
</organism>
<feature type="region of interest" description="Disordered" evidence="1">
    <location>
        <begin position="1"/>
        <end position="27"/>
    </location>
</feature>
<dbReference type="Proteomes" id="UP000011626">
    <property type="component" value="Unassembled WGS sequence"/>
</dbReference>
<dbReference type="GO" id="GO:0032259">
    <property type="term" value="P:methylation"/>
    <property type="evidence" value="ECO:0007669"/>
    <property type="project" value="UniProtKB-KW"/>
</dbReference>
<dbReference type="EMBL" id="AOIU01000036">
    <property type="protein sequence ID" value="ELZ22409.1"/>
    <property type="molecule type" value="Genomic_DNA"/>
</dbReference>
<dbReference type="OrthoDB" id="206305at2157"/>
<proteinExistence type="predicted"/>
<comment type="caution">
    <text evidence="2">The sequence shown here is derived from an EMBL/GenBank/DDBJ whole genome shotgun (WGS) entry which is preliminary data.</text>
</comment>
<protein>
    <submittedName>
        <fullName evidence="2">Phage N-6-adenine-methyltransferase</fullName>
    </submittedName>
</protein>
<dbReference type="GO" id="GO:0009007">
    <property type="term" value="F:site-specific DNA-methyltransferase (adenine-specific) activity"/>
    <property type="evidence" value="ECO:0007669"/>
    <property type="project" value="InterPro"/>
</dbReference>
<dbReference type="GO" id="GO:0003677">
    <property type="term" value="F:DNA binding"/>
    <property type="evidence" value="ECO:0007669"/>
    <property type="project" value="InterPro"/>
</dbReference>